<feature type="domain" description="DUF2828" evidence="1">
    <location>
        <begin position="70"/>
        <end position="344"/>
    </location>
</feature>
<dbReference type="InterPro" id="IPR056690">
    <property type="entry name" value="DUF7788"/>
</dbReference>
<proteinExistence type="predicted"/>
<dbReference type="PANTHER" id="PTHR31373">
    <property type="entry name" value="OS06G0652100 PROTEIN"/>
    <property type="match status" value="1"/>
</dbReference>
<organism evidence="3 4">
    <name type="scientific">Prunus dulcis</name>
    <name type="common">Almond</name>
    <name type="synonym">Amygdalus dulcis</name>
    <dbReference type="NCBI Taxonomy" id="3755"/>
    <lineage>
        <taxon>Eukaryota</taxon>
        <taxon>Viridiplantae</taxon>
        <taxon>Streptophyta</taxon>
        <taxon>Embryophyta</taxon>
        <taxon>Tracheophyta</taxon>
        <taxon>Spermatophyta</taxon>
        <taxon>Magnoliopsida</taxon>
        <taxon>eudicotyledons</taxon>
        <taxon>Gunneridae</taxon>
        <taxon>Pentapetalae</taxon>
        <taxon>rosids</taxon>
        <taxon>fabids</taxon>
        <taxon>Rosales</taxon>
        <taxon>Rosaceae</taxon>
        <taxon>Amygdaloideae</taxon>
        <taxon>Amygdaleae</taxon>
        <taxon>Prunus</taxon>
    </lineage>
</organism>
<name>A0A5E4ENT0_PRUDU</name>
<dbReference type="EMBL" id="CABIKO010000022">
    <property type="protein sequence ID" value="VVA17046.1"/>
    <property type="molecule type" value="Genomic_DNA"/>
</dbReference>
<evidence type="ECO:0000259" key="2">
    <source>
        <dbReference type="Pfam" id="PF25043"/>
    </source>
</evidence>
<feature type="domain" description="DUF7788" evidence="2">
    <location>
        <begin position="418"/>
        <end position="602"/>
    </location>
</feature>
<dbReference type="OMA" id="PRILFWN"/>
<sequence length="624" mass="71122">MKRGQVQTLCVLKACQNYMANTSQLKTRAPTTLVGPPELKSLSPPLPPLQPQLVPKPAFSLSHGTKIPCSYGNPCLDLYFLVLPGTPDSGSYLKQLLPLAWSHNSLTTLKLICKLLGRNCDLEELFYTAALWLHQNHPKTLAHNLLPIAGSLGRFRSLLEVLYGVLEGRDDANYKRKRIKRMQDLLDYYDNLIIKTVGSGRRTSSKKREKIIAMAKKAIEMYKGDQDYQFLHERVSDIYAECLKYDIKSLKKFEQQEKDNVNDPKHSLKLGLTDAATWCPSVDSFFDRATLLCESIAKKVFPREQCSQGSCAEEEEEEEEADYTSRVRERLMKEVLEPLRKAMDEGFADMFPRKQHSCPIEKYLNDVKASGESTINVSAILPHDIIGYVSDKNFGQLVEHQWKAMVEKIYLKQGKFKNCLAVCDVSARMSGYPMDMSISLGLLVSELGEEPWKGKVITFSRNPQLHSIQGSDLKSKYTFMRTMDNQHWDGETDFQKVFDLILQVAVNGNLKPEQMIKRLFVFTSDQDFDDASFNSWETDYEAIQRKFKEKGYGDVVPRILFWNLNDNDMPIPVAHATEQGVARLSGFSYNLVKCFLENDGEIGPHHLMEIDISCSRYQRLAVVD</sequence>
<dbReference type="Proteomes" id="UP000327085">
    <property type="component" value="Chromosome 5"/>
</dbReference>
<evidence type="ECO:0000313" key="4">
    <source>
        <dbReference type="Proteomes" id="UP000327085"/>
    </source>
</evidence>
<dbReference type="InterPro" id="IPR036465">
    <property type="entry name" value="vWFA_dom_sf"/>
</dbReference>
<reference evidence="4" key="1">
    <citation type="journal article" date="2020" name="Plant J.">
        <title>Transposons played a major role in the diversification between the closely related almond and peach genomes: results from the almond genome sequence.</title>
        <authorList>
            <person name="Alioto T."/>
            <person name="Alexiou K.G."/>
            <person name="Bardil A."/>
            <person name="Barteri F."/>
            <person name="Castanera R."/>
            <person name="Cruz F."/>
            <person name="Dhingra A."/>
            <person name="Duval H."/>
            <person name="Fernandez I Marti A."/>
            <person name="Frias L."/>
            <person name="Galan B."/>
            <person name="Garcia J.L."/>
            <person name="Howad W."/>
            <person name="Gomez-Garrido J."/>
            <person name="Gut M."/>
            <person name="Julca I."/>
            <person name="Morata J."/>
            <person name="Puigdomenech P."/>
            <person name="Ribeca P."/>
            <person name="Rubio Cabetas M.J."/>
            <person name="Vlasova A."/>
            <person name="Wirthensohn M."/>
            <person name="Garcia-Mas J."/>
            <person name="Gabaldon T."/>
            <person name="Casacuberta J.M."/>
            <person name="Arus P."/>
        </authorList>
    </citation>
    <scope>NUCLEOTIDE SEQUENCE [LARGE SCALE GENOMIC DNA]</scope>
    <source>
        <strain evidence="4">cv. Texas</strain>
    </source>
</reference>
<dbReference type="PANTHER" id="PTHR31373:SF17">
    <property type="entry name" value="OS06G0652100 PROTEIN"/>
    <property type="match status" value="1"/>
</dbReference>
<dbReference type="Pfam" id="PF25043">
    <property type="entry name" value="DUF7788"/>
    <property type="match status" value="1"/>
</dbReference>
<gene>
    <name evidence="3" type="ORF">ALMOND_2B013323</name>
</gene>
<evidence type="ECO:0000313" key="3">
    <source>
        <dbReference type="EMBL" id="VVA17046.1"/>
    </source>
</evidence>
<dbReference type="InParanoid" id="A0A5E4ENT0"/>
<accession>A0A5E4ENT0</accession>
<evidence type="ECO:0000259" key="1">
    <source>
        <dbReference type="Pfam" id="PF11443"/>
    </source>
</evidence>
<dbReference type="AlphaFoldDB" id="A0A5E4ENT0"/>
<dbReference type="SUPFAM" id="SSF53300">
    <property type="entry name" value="vWA-like"/>
    <property type="match status" value="1"/>
</dbReference>
<dbReference type="PIRSF" id="PIRSF015417">
    <property type="entry name" value="T31B5_30_vWA"/>
    <property type="match status" value="1"/>
</dbReference>
<dbReference type="InterPro" id="IPR011205">
    <property type="entry name" value="UCP015417_vWA"/>
</dbReference>
<dbReference type="Gramene" id="VVA17046">
    <property type="protein sequence ID" value="VVA17046"/>
    <property type="gene ID" value="Prudul26B013323"/>
</dbReference>
<dbReference type="InterPro" id="IPR058580">
    <property type="entry name" value="DUF2828"/>
</dbReference>
<dbReference type="Pfam" id="PF11443">
    <property type="entry name" value="DUF2828"/>
    <property type="match status" value="1"/>
</dbReference>
<protein>
    <submittedName>
        <fullName evidence="3">PREDICTED: LOW QUALITY PROTEIN</fullName>
    </submittedName>
</protein>